<dbReference type="GeneID" id="82204983"/>
<sequence length="310" mass="35546">MKNIKNIKEFNAILISIAIIIPLLGIGYLYFQLNSMYDKEEAKEISTTQESEKNKKNGITNILLVGVDGNNIEKGNRSDSMMILTIDEKNQDIRLTSLARDTYVDIEGYGSEKLTHAYAYEGASLLIQTIKNNFGIDVDKYVAVSFESFEKIIDILDGIEINVSKKEVSQINGIKKSGTQTLNGSQALEYSRIRYIDSAYERDNRQRKVIEALYNKLVNDSNGNLMSVLNEVLRYTKTNMLPLEIVSIANKAIKINDTEFDQVEFPFKEARKDNNIKEKGWIIEWDKDYNKNKLDKFIYDYANYDKSDSN</sequence>
<dbReference type="EMBL" id="LN555523">
    <property type="protein sequence ID" value="CED93553.1"/>
    <property type="molecule type" value="Genomic_DNA"/>
</dbReference>
<evidence type="ECO:0000256" key="1">
    <source>
        <dbReference type="ARBA" id="ARBA00006068"/>
    </source>
</evidence>
<dbReference type="InterPro" id="IPR004474">
    <property type="entry name" value="LytR_CpsA_psr"/>
</dbReference>
<feature type="transmembrane region" description="Helical" evidence="2">
    <location>
        <begin position="12"/>
        <end position="31"/>
    </location>
</feature>
<accession>A0A1V1I078</accession>
<dbReference type="NCBIfam" id="TIGR00350">
    <property type="entry name" value="lytR_cpsA_psr"/>
    <property type="match status" value="1"/>
</dbReference>
<evidence type="ECO:0000259" key="3">
    <source>
        <dbReference type="Pfam" id="PF03816"/>
    </source>
</evidence>
<dbReference type="Pfam" id="PF03816">
    <property type="entry name" value="LytR_cpsA_psr"/>
    <property type="match status" value="1"/>
</dbReference>
<dbReference type="InterPro" id="IPR050922">
    <property type="entry name" value="LytR/CpsA/Psr_CW_biosynth"/>
</dbReference>
<keyword evidence="2" id="KW-0812">Transmembrane</keyword>
<reference evidence="4 5" key="1">
    <citation type="submission" date="2014-04" db="EMBL/GenBank/DDBJ databases">
        <authorList>
            <person name="Hornung B.V."/>
        </authorList>
    </citation>
    <scope>NUCLEOTIDE SEQUENCE [LARGE SCALE GENOMIC DNA]</scope>
    <source>
        <strain evidence="4 5">CRIB</strain>
    </source>
</reference>
<name>A0A1V1I078_9FIRM</name>
<organism evidence="4 5">
    <name type="scientific">Romboutsia ilealis</name>
    <dbReference type="NCBI Taxonomy" id="1115758"/>
    <lineage>
        <taxon>Bacteria</taxon>
        <taxon>Bacillati</taxon>
        <taxon>Bacillota</taxon>
        <taxon>Clostridia</taxon>
        <taxon>Peptostreptococcales</taxon>
        <taxon>Peptostreptococcaceae</taxon>
        <taxon>Romboutsia</taxon>
    </lineage>
</organism>
<dbReference type="Proteomes" id="UP000245622">
    <property type="component" value="Chromosome 1"/>
</dbReference>
<dbReference type="AlphaFoldDB" id="A0A1V1I078"/>
<protein>
    <submittedName>
        <fullName evidence="4">Cell envelope-related transcriptional regulator</fullName>
    </submittedName>
</protein>
<keyword evidence="5" id="KW-1185">Reference proteome</keyword>
<feature type="domain" description="Cell envelope-related transcriptional attenuator" evidence="3">
    <location>
        <begin position="77"/>
        <end position="217"/>
    </location>
</feature>
<dbReference type="Gene3D" id="3.40.630.190">
    <property type="entry name" value="LCP protein"/>
    <property type="match status" value="1"/>
</dbReference>
<comment type="similarity">
    <text evidence="1">Belongs to the LytR/CpsA/Psr (LCP) family.</text>
</comment>
<dbReference type="PANTHER" id="PTHR33392">
    <property type="entry name" value="POLYISOPRENYL-TEICHOIC ACID--PEPTIDOGLYCAN TEICHOIC ACID TRANSFERASE TAGU"/>
    <property type="match status" value="1"/>
</dbReference>
<proteinExistence type="inferred from homology"/>
<keyword evidence="2" id="KW-1133">Transmembrane helix</keyword>
<dbReference type="PANTHER" id="PTHR33392:SF6">
    <property type="entry name" value="POLYISOPRENYL-TEICHOIC ACID--PEPTIDOGLYCAN TEICHOIC ACID TRANSFERASE TAGU"/>
    <property type="match status" value="1"/>
</dbReference>
<dbReference type="RefSeq" id="WP_180703259.1">
    <property type="nucleotide sequence ID" value="NZ_LN555523.1"/>
</dbReference>
<keyword evidence="2" id="KW-0472">Membrane</keyword>
<evidence type="ECO:0000313" key="5">
    <source>
        <dbReference type="Proteomes" id="UP000245622"/>
    </source>
</evidence>
<evidence type="ECO:0000256" key="2">
    <source>
        <dbReference type="SAM" id="Phobius"/>
    </source>
</evidence>
<evidence type="ECO:0000313" key="4">
    <source>
        <dbReference type="EMBL" id="CED93553.1"/>
    </source>
</evidence>
<gene>
    <name evidence="4" type="ORF">CRIB_801</name>
</gene>
<dbReference type="KEGG" id="ril:CRIB_801"/>